<evidence type="ECO:0000313" key="1">
    <source>
        <dbReference type="EMBL" id="MCL6272200.1"/>
    </source>
</evidence>
<keyword evidence="2" id="KW-1185">Reference proteome</keyword>
<sequence length="127" mass="14348">MNYRERLETIKGQAIKAITASSCLIEGGGEILSKVIGTDKRLMRRLASAYAKDLYKNDIWLTKLKQSSEQPDTNWLIKFDERGKIVVEDNKKYIGELLTLLEEKRVKTLDGIEYDVDGELISLPAAG</sequence>
<protein>
    <submittedName>
        <fullName evidence="1">DUF4868 domain-containing protein</fullName>
    </submittedName>
</protein>
<dbReference type="InterPro" id="IPR032359">
    <property type="entry name" value="KwaB-like"/>
</dbReference>
<accession>A0ABT0PLD5</accession>
<reference evidence="1 2" key="1">
    <citation type="submission" date="2022-05" db="EMBL/GenBank/DDBJ databases">
        <authorList>
            <person name="Park J.-S."/>
        </authorList>
    </citation>
    <scope>NUCLEOTIDE SEQUENCE [LARGE SCALE GENOMIC DNA]</scope>
    <source>
        <strain evidence="1 2">2012CJ34-2</strain>
    </source>
</reference>
<gene>
    <name evidence="1" type="ORF">M3P05_19960</name>
</gene>
<dbReference type="EMBL" id="JAMFLX010000055">
    <property type="protein sequence ID" value="MCL6272200.1"/>
    <property type="molecule type" value="Genomic_DNA"/>
</dbReference>
<name>A0ABT0PLD5_9GAMM</name>
<dbReference type="RefSeq" id="WP_249701888.1">
    <property type="nucleotide sequence ID" value="NZ_JAMFLX010000055.1"/>
</dbReference>
<dbReference type="Proteomes" id="UP001203338">
    <property type="component" value="Unassembled WGS sequence"/>
</dbReference>
<proteinExistence type="predicted"/>
<dbReference type="Pfam" id="PF16162">
    <property type="entry name" value="KwaB"/>
    <property type="match status" value="1"/>
</dbReference>
<organism evidence="1 2">
    <name type="scientific">Parendozoicomonas callyspongiae</name>
    <dbReference type="NCBI Taxonomy" id="2942213"/>
    <lineage>
        <taxon>Bacteria</taxon>
        <taxon>Pseudomonadati</taxon>
        <taxon>Pseudomonadota</taxon>
        <taxon>Gammaproteobacteria</taxon>
        <taxon>Oceanospirillales</taxon>
        <taxon>Endozoicomonadaceae</taxon>
        <taxon>Parendozoicomonas</taxon>
    </lineage>
</organism>
<evidence type="ECO:0000313" key="2">
    <source>
        <dbReference type="Proteomes" id="UP001203338"/>
    </source>
</evidence>
<comment type="caution">
    <text evidence="1">The sequence shown here is derived from an EMBL/GenBank/DDBJ whole genome shotgun (WGS) entry which is preliminary data.</text>
</comment>